<proteinExistence type="predicted"/>
<dbReference type="STRING" id="181874.A0A409W4R8"/>
<evidence type="ECO:0000313" key="2">
    <source>
        <dbReference type="Proteomes" id="UP000284842"/>
    </source>
</evidence>
<dbReference type="Proteomes" id="UP000284842">
    <property type="component" value="Unassembled WGS sequence"/>
</dbReference>
<dbReference type="InParanoid" id="A0A409W4R8"/>
<dbReference type="AlphaFoldDB" id="A0A409W4R8"/>
<organism evidence="1 2">
    <name type="scientific">Panaeolus cyanescens</name>
    <dbReference type="NCBI Taxonomy" id="181874"/>
    <lineage>
        <taxon>Eukaryota</taxon>
        <taxon>Fungi</taxon>
        <taxon>Dikarya</taxon>
        <taxon>Basidiomycota</taxon>
        <taxon>Agaricomycotina</taxon>
        <taxon>Agaricomycetes</taxon>
        <taxon>Agaricomycetidae</taxon>
        <taxon>Agaricales</taxon>
        <taxon>Agaricineae</taxon>
        <taxon>Galeropsidaceae</taxon>
        <taxon>Panaeolus</taxon>
    </lineage>
</organism>
<gene>
    <name evidence="1" type="ORF">CVT24_007645</name>
</gene>
<dbReference type="EMBL" id="NHTK01005812">
    <property type="protein sequence ID" value="PPQ73520.1"/>
    <property type="molecule type" value="Genomic_DNA"/>
</dbReference>
<name>A0A409W4R8_9AGAR</name>
<dbReference type="OrthoDB" id="66095at2759"/>
<reference evidence="1 2" key="1">
    <citation type="journal article" date="2018" name="Evol. Lett.">
        <title>Horizontal gene cluster transfer increased hallucinogenic mushroom diversity.</title>
        <authorList>
            <person name="Reynolds H.T."/>
            <person name="Vijayakumar V."/>
            <person name="Gluck-Thaler E."/>
            <person name="Korotkin H.B."/>
            <person name="Matheny P.B."/>
            <person name="Slot J.C."/>
        </authorList>
    </citation>
    <scope>NUCLEOTIDE SEQUENCE [LARGE SCALE GENOMIC DNA]</scope>
    <source>
        <strain evidence="1 2">2629</strain>
    </source>
</reference>
<protein>
    <submittedName>
        <fullName evidence="1">Uncharacterized protein</fullName>
    </submittedName>
</protein>
<evidence type="ECO:0000313" key="1">
    <source>
        <dbReference type="EMBL" id="PPQ73520.1"/>
    </source>
</evidence>
<comment type="caution">
    <text evidence="1">The sequence shown here is derived from an EMBL/GenBank/DDBJ whole genome shotgun (WGS) entry which is preliminary data.</text>
</comment>
<accession>A0A409W4R8</accession>
<sequence length="247" mass="28079">MAALTTTYERPLLTEDLAYAEASERVHNAEDIRKIKQLLATFLPAELVEIIAHEAELWLCVMLYQHWGQSQYSSIAKMLPPPQFDAHGCLALTRKLSDMIHEKSFIIQRIKFTIVSRDQGWGGGNYTLPFEGSWTWFEAKIVRPIDPSEEASLDEQEFKKLQNCIKTDVGSGTNYYCTTVKNPYASPEGHDGIKSTDPHVTNGRGDSWTIVRNRRAKPAYCTHTVVWDRTDVFDGEVYKLGKSYKNG</sequence>
<keyword evidence="2" id="KW-1185">Reference proteome</keyword>